<evidence type="ECO:0000259" key="1">
    <source>
        <dbReference type="PROSITE" id="PS50930"/>
    </source>
</evidence>
<dbReference type="RefSeq" id="WP_138129012.1">
    <property type="nucleotide sequence ID" value="NZ_SWLG01000022.1"/>
</dbReference>
<gene>
    <name evidence="2" type="ORF">FCL54_20575</name>
</gene>
<name>A0A5R9F4H6_9BACL</name>
<dbReference type="InterPro" id="IPR007492">
    <property type="entry name" value="LytTR_DNA-bd_dom"/>
</dbReference>
<proteinExistence type="predicted"/>
<keyword evidence="3" id="KW-1185">Reference proteome</keyword>
<dbReference type="SMART" id="SM00850">
    <property type="entry name" value="LytTR"/>
    <property type="match status" value="1"/>
</dbReference>
<dbReference type="AlphaFoldDB" id="A0A5R9F4H6"/>
<dbReference type="GO" id="GO:0000156">
    <property type="term" value="F:phosphorelay response regulator activity"/>
    <property type="evidence" value="ECO:0007669"/>
    <property type="project" value="InterPro"/>
</dbReference>
<dbReference type="Gene3D" id="2.40.50.40">
    <property type="match status" value="1"/>
</dbReference>
<dbReference type="PANTHER" id="PTHR37299">
    <property type="entry name" value="TRANSCRIPTIONAL REGULATOR-RELATED"/>
    <property type="match status" value="1"/>
</dbReference>
<comment type="caution">
    <text evidence="2">The sequence shown here is derived from an EMBL/GenBank/DDBJ whole genome shotgun (WGS) entry which is preliminary data.</text>
</comment>
<dbReference type="OrthoDB" id="9802383at2"/>
<dbReference type="Proteomes" id="UP000308230">
    <property type="component" value="Unassembled WGS sequence"/>
</dbReference>
<reference evidence="2 3" key="1">
    <citation type="submission" date="2019-04" db="EMBL/GenBank/DDBJ databases">
        <title>Bacillus caeni sp. nov., a bacterium isolated from mangrove sediment.</title>
        <authorList>
            <person name="Huang H."/>
            <person name="Mo K."/>
            <person name="Hu Y."/>
        </authorList>
    </citation>
    <scope>NUCLEOTIDE SEQUENCE [LARGE SCALE GENOMIC DNA]</scope>
    <source>
        <strain evidence="2 3">HB172195</strain>
    </source>
</reference>
<dbReference type="Gene3D" id="2.20.25.10">
    <property type="match status" value="1"/>
</dbReference>
<dbReference type="InterPro" id="IPR046947">
    <property type="entry name" value="LytR-like"/>
</dbReference>
<dbReference type="EMBL" id="SWLG01000022">
    <property type="protein sequence ID" value="TLS35394.1"/>
    <property type="molecule type" value="Genomic_DNA"/>
</dbReference>
<dbReference type="PROSITE" id="PS50930">
    <property type="entry name" value="HTH_LYTTR"/>
    <property type="match status" value="1"/>
</dbReference>
<accession>A0A5R9F4H6</accession>
<dbReference type="Pfam" id="PF04397">
    <property type="entry name" value="LytTR"/>
    <property type="match status" value="1"/>
</dbReference>
<feature type="domain" description="HTH LytTR-type" evidence="1">
    <location>
        <begin position="110"/>
        <end position="214"/>
    </location>
</feature>
<evidence type="ECO:0000313" key="3">
    <source>
        <dbReference type="Proteomes" id="UP000308230"/>
    </source>
</evidence>
<organism evidence="2 3">
    <name type="scientific">Exobacillus caeni</name>
    <dbReference type="NCBI Taxonomy" id="2574798"/>
    <lineage>
        <taxon>Bacteria</taxon>
        <taxon>Bacillati</taxon>
        <taxon>Bacillota</taxon>
        <taxon>Bacilli</taxon>
        <taxon>Bacillales</taxon>
        <taxon>Guptibacillaceae</taxon>
        <taxon>Exobacillus</taxon>
    </lineage>
</organism>
<dbReference type="PANTHER" id="PTHR37299:SF4">
    <property type="entry name" value="TRANSCRIPTIONAL REGULATOR"/>
    <property type="match status" value="1"/>
</dbReference>
<evidence type="ECO:0000313" key="2">
    <source>
        <dbReference type="EMBL" id="TLS35394.1"/>
    </source>
</evidence>
<sequence>MELFNASTLIDVIGELFSDETSIVLSDTKEYLYYQPSKRIDLKIKPGDPILEGTITYKALLAGQKVSEYIDRDVFGVPYYGMAVPYSKEGEIRGCVTAVFPTLTNAMSVITIKKSDGWVPVPFTDVIYIEAKERKTFVITKENVGTHTNTLNEFDFLLPRDSFIRCHRSYIVNVNYIKEIYPDTRSTFILKMIDDTLVPVSQTHASYFRKLLGF</sequence>
<dbReference type="GO" id="GO:0003677">
    <property type="term" value="F:DNA binding"/>
    <property type="evidence" value="ECO:0007669"/>
    <property type="project" value="InterPro"/>
</dbReference>
<protein>
    <submittedName>
        <fullName evidence="2">LytTR family transcriptional regulator</fullName>
    </submittedName>
</protein>